<accession>A0A133YH21</accession>
<feature type="transmembrane region" description="Helical" evidence="1">
    <location>
        <begin position="80"/>
        <end position="103"/>
    </location>
</feature>
<keyword evidence="1" id="KW-0472">Membrane</keyword>
<feature type="transmembrane region" description="Helical" evidence="1">
    <location>
        <begin position="193"/>
        <end position="218"/>
    </location>
</feature>
<comment type="caution">
    <text evidence="2">The sequence shown here is derived from an EMBL/GenBank/DDBJ whole genome shotgun (WGS) entry which is preliminary data.</text>
</comment>
<dbReference type="STRING" id="1497955.HMPREF1872_00155"/>
<keyword evidence="3" id="KW-1185">Reference proteome</keyword>
<protein>
    <submittedName>
        <fullName evidence="2">Uncharacterized protein</fullName>
    </submittedName>
</protein>
<dbReference type="AlphaFoldDB" id="A0A133YH21"/>
<proteinExistence type="predicted"/>
<feature type="transmembrane region" description="Helical" evidence="1">
    <location>
        <begin position="124"/>
        <end position="145"/>
    </location>
</feature>
<evidence type="ECO:0000313" key="3">
    <source>
        <dbReference type="Proteomes" id="UP000070080"/>
    </source>
</evidence>
<name>A0A133YH21_9FIRM</name>
<feature type="transmembrane region" description="Helical" evidence="1">
    <location>
        <begin position="20"/>
        <end position="37"/>
    </location>
</feature>
<dbReference type="RefSeq" id="WP_066712489.1">
    <property type="nucleotide sequence ID" value="NZ_JARFNM010000001.1"/>
</dbReference>
<reference evidence="3" key="1">
    <citation type="submission" date="2016-01" db="EMBL/GenBank/DDBJ databases">
        <authorList>
            <person name="Mitreva M."/>
            <person name="Pepin K.H."/>
            <person name="Mihindukulasuriya K.A."/>
            <person name="Fulton R."/>
            <person name="Fronick C."/>
            <person name="O'Laughlin M."/>
            <person name="Miner T."/>
            <person name="Herter B."/>
            <person name="Rosa B.A."/>
            <person name="Cordes M."/>
            <person name="Tomlinson C."/>
            <person name="Wollam A."/>
            <person name="Palsikar V.B."/>
            <person name="Mardis E.R."/>
            <person name="Wilson R.K."/>
        </authorList>
    </citation>
    <scope>NUCLEOTIDE SEQUENCE [LARGE SCALE GENOMIC DNA]</scope>
    <source>
        <strain evidence="3">KA00274</strain>
    </source>
</reference>
<feature type="transmembrane region" description="Helical" evidence="1">
    <location>
        <begin position="151"/>
        <end position="173"/>
    </location>
</feature>
<dbReference type="EMBL" id="LSCV01000002">
    <property type="protein sequence ID" value="KXB42479.1"/>
    <property type="molecule type" value="Genomic_DNA"/>
</dbReference>
<organism evidence="2 3">
    <name type="scientific">Amygdalobacter nucleatus</name>
    <dbReference type="NCBI Taxonomy" id="3029274"/>
    <lineage>
        <taxon>Bacteria</taxon>
        <taxon>Bacillati</taxon>
        <taxon>Bacillota</taxon>
        <taxon>Clostridia</taxon>
        <taxon>Eubacteriales</taxon>
        <taxon>Oscillospiraceae</taxon>
        <taxon>Amygdalobacter</taxon>
    </lineage>
</organism>
<evidence type="ECO:0000313" key="2">
    <source>
        <dbReference type="EMBL" id="KXB42479.1"/>
    </source>
</evidence>
<feature type="transmembrane region" description="Helical" evidence="1">
    <location>
        <begin position="224"/>
        <end position="249"/>
    </location>
</feature>
<evidence type="ECO:0000256" key="1">
    <source>
        <dbReference type="SAM" id="Phobius"/>
    </source>
</evidence>
<keyword evidence="1" id="KW-1133">Transmembrane helix</keyword>
<sequence>MFSIVFESLKFDKLPSKKGSRLYIVLLGLALFMFYQFPPGDPRIKVLDQLAELDWQNMMLALQKLLDSKQLLSLFSRANMIYYLSDFGLDVLMLLTGIFFLAWQIACYKKMKWQLVCKRFFKKLLTILAFLLLVSLTVIAFVHIFSMLPTIAIAFSLFIITQALFVPTVLIDYDYNLGQAFVVSRQLMQGFKLNFLLTFTCLHFMFKVVPELVIITILPSGILLNLALAIVRTVYMAVCLRCLFIYYLYLSEYFYPQIRSLGIMDLGNFLKKLNNLVYPLYTEAEKARFMAEIKREYAGESDLEKALFSQEFKSFKSDILDKKLPLEKPIDNLLAKELKTKPAEAEPIQAEPVVSTQNVEEKAALLSKNLQIISGKLQAALAKDGLCISKEAYLTKEAEEVASNFYRSKQQLADLNRLISQAVDYLKRSGKTTSLVEEKEGLN</sequence>
<gene>
    <name evidence="2" type="ORF">HMPREF1872_00155</name>
</gene>
<dbReference type="Proteomes" id="UP000070080">
    <property type="component" value="Unassembled WGS sequence"/>
</dbReference>
<keyword evidence="1" id="KW-0812">Transmembrane</keyword>